<name>C8X9Y3_NAKMY</name>
<dbReference type="eggNOG" id="COG2720">
    <property type="taxonomic scope" value="Bacteria"/>
</dbReference>
<dbReference type="PANTHER" id="PTHR35788">
    <property type="entry name" value="EXPORTED PROTEIN-RELATED"/>
    <property type="match status" value="1"/>
</dbReference>
<evidence type="ECO:0000313" key="5">
    <source>
        <dbReference type="Proteomes" id="UP000002218"/>
    </source>
</evidence>
<feature type="compositionally biased region" description="Low complexity" evidence="1">
    <location>
        <begin position="1"/>
        <end position="24"/>
    </location>
</feature>
<dbReference type="AlphaFoldDB" id="C8X9Y3"/>
<keyword evidence="5" id="KW-1185">Reference proteome</keyword>
<evidence type="ECO:0000256" key="1">
    <source>
        <dbReference type="SAM" id="MobiDB-lite"/>
    </source>
</evidence>
<dbReference type="PANTHER" id="PTHR35788:SF1">
    <property type="entry name" value="EXPORTED PROTEIN"/>
    <property type="match status" value="1"/>
</dbReference>
<proteinExistence type="predicted"/>
<feature type="region of interest" description="Disordered" evidence="1">
    <location>
        <begin position="1"/>
        <end position="30"/>
    </location>
</feature>
<organism evidence="4 5">
    <name type="scientific">Nakamurella multipartita (strain ATCC 700099 / DSM 44233 / CIP 104796 / JCM 9543 / NBRC 105858 / Y-104)</name>
    <name type="common">Microsphaera multipartita</name>
    <dbReference type="NCBI Taxonomy" id="479431"/>
    <lineage>
        <taxon>Bacteria</taxon>
        <taxon>Bacillati</taxon>
        <taxon>Actinomycetota</taxon>
        <taxon>Actinomycetes</taxon>
        <taxon>Nakamurellales</taxon>
        <taxon>Nakamurellaceae</taxon>
        <taxon>Nakamurella</taxon>
    </lineage>
</organism>
<evidence type="ECO:0000313" key="4">
    <source>
        <dbReference type="EMBL" id="ACV81183.1"/>
    </source>
</evidence>
<dbReference type="HOGENOM" id="CLU_011572_0_1_11"/>
<sequence length="633" mass="63392">MTDESTAPPASSAPSTPSTPPASSNESADTVALPVAAAPAPENGSGVDSARRNKIIASVVGGVVAVLAAVYLVDLLMTSGTIERNTSVAGVAVGGLTPEQAAAALTEQALPEYSAPVVVDVHGVATQIDPTQAGLSTDVAATVQALGTRSANPFVRLSSFFTSIEQPLTDGVDETALTAVVQGIATSTDLAPVEGSVAIDNGQVTTVQPVIGRSLDVAGSVESISAAWISGGPGGLGGLVLPVSAAPVRASVEGTERAAAQAATIVSAPLTLTGGGATVEVGAVELGAATTITPDSADGFVVAVDPAAVLDAVRPAVEATQSAPVDAKVVIRDGAPVVEPSAAGRALDAAATEAAVAAAVTTPNRTVELAYQLSDPAFSTEQANALGIKEVIGEFTTGGFAAASGENIRVVAEKVNGALVMPGATFGLNEFTGPRGTEQGYVPAAIIQEGALSTAVGGGISQFATTTYNAAYFAGMGDVTHTPHSFYISRYPAGREATVFDGEIELAFSNDYDTGVLIETIWTPSDITVRLWGTKHVQVESVSSDRFNYTSAPVIVKPYGTACTPSGGSTGFSIVNTRIIKDLAGNEIRREDFTTVYNGQQNVICSPAPAAASTAPATMDAAAAPAAEVPAGG</sequence>
<feature type="transmembrane region" description="Helical" evidence="2">
    <location>
        <begin position="55"/>
        <end position="77"/>
    </location>
</feature>
<dbReference type="EMBL" id="CP001737">
    <property type="protein sequence ID" value="ACV81183.1"/>
    <property type="molecule type" value="Genomic_DNA"/>
</dbReference>
<evidence type="ECO:0000256" key="2">
    <source>
        <dbReference type="SAM" id="Phobius"/>
    </source>
</evidence>
<protein>
    <submittedName>
        <fullName evidence="4">VanW family protein</fullName>
    </submittedName>
</protein>
<dbReference type="STRING" id="479431.Namu_4909"/>
<dbReference type="Pfam" id="PF04294">
    <property type="entry name" value="VanW"/>
    <property type="match status" value="1"/>
</dbReference>
<dbReference type="InterPro" id="IPR022029">
    <property type="entry name" value="YoaR-like_PG-bd"/>
</dbReference>
<keyword evidence="2" id="KW-1133">Transmembrane helix</keyword>
<reference evidence="4 5" key="2">
    <citation type="journal article" date="2010" name="Stand. Genomic Sci.">
        <title>Complete genome sequence of Nakamurella multipartita type strain (Y-104).</title>
        <authorList>
            <person name="Tice H."/>
            <person name="Mayilraj S."/>
            <person name="Sims D."/>
            <person name="Lapidus A."/>
            <person name="Nolan M."/>
            <person name="Lucas S."/>
            <person name="Glavina Del Rio T."/>
            <person name="Copeland A."/>
            <person name="Cheng J.F."/>
            <person name="Meincke L."/>
            <person name="Bruce D."/>
            <person name="Goodwin L."/>
            <person name="Pitluck S."/>
            <person name="Ivanova N."/>
            <person name="Mavromatis K."/>
            <person name="Ovchinnikova G."/>
            <person name="Pati A."/>
            <person name="Chen A."/>
            <person name="Palaniappan K."/>
            <person name="Land M."/>
            <person name="Hauser L."/>
            <person name="Chang Y.J."/>
            <person name="Jeffries C.D."/>
            <person name="Detter J.C."/>
            <person name="Brettin T."/>
            <person name="Rohde M."/>
            <person name="Goker M."/>
            <person name="Bristow J."/>
            <person name="Eisen J.A."/>
            <person name="Markowitz V."/>
            <person name="Hugenholtz P."/>
            <person name="Kyrpides N.C."/>
            <person name="Klenk H.P."/>
            <person name="Chen F."/>
        </authorList>
    </citation>
    <scope>NUCLEOTIDE SEQUENCE [LARGE SCALE GENOMIC DNA]</scope>
    <source>
        <strain evidence="5">ATCC 700099 / DSM 44233 / CIP 104796 / JCM 9543 / NBRC 105858 / Y-104</strain>
    </source>
</reference>
<dbReference type="Proteomes" id="UP000002218">
    <property type="component" value="Chromosome"/>
</dbReference>
<keyword evidence="2" id="KW-0812">Transmembrane</keyword>
<reference evidence="5" key="1">
    <citation type="submission" date="2009-09" db="EMBL/GenBank/DDBJ databases">
        <title>The complete genome of Nakamurella multipartita DSM 44233.</title>
        <authorList>
            <consortium name="US DOE Joint Genome Institute (JGI-PGF)"/>
            <person name="Lucas S."/>
            <person name="Copeland A."/>
            <person name="Lapidus A."/>
            <person name="Glavina del Rio T."/>
            <person name="Dalin E."/>
            <person name="Tice H."/>
            <person name="Bruce D."/>
            <person name="Goodwin L."/>
            <person name="Pitluck S."/>
            <person name="Kyrpides N."/>
            <person name="Mavromatis K."/>
            <person name="Ivanova N."/>
            <person name="Ovchinnikova G."/>
            <person name="Sims D."/>
            <person name="Meincke L."/>
            <person name="Brettin T."/>
            <person name="Detter J.C."/>
            <person name="Han C."/>
            <person name="Larimer F."/>
            <person name="Land M."/>
            <person name="Hauser L."/>
            <person name="Markowitz V."/>
            <person name="Cheng J.-F."/>
            <person name="Hugenholtz P."/>
            <person name="Woyke T."/>
            <person name="Wu D."/>
            <person name="Klenk H.-P."/>
            <person name="Eisen J.A."/>
        </authorList>
    </citation>
    <scope>NUCLEOTIDE SEQUENCE [LARGE SCALE GENOMIC DNA]</scope>
    <source>
        <strain evidence="5">ATCC 700099 / DSM 44233 / CIP 104796 / JCM 9543 / NBRC 105858 / Y-104</strain>
    </source>
</reference>
<dbReference type="KEGG" id="nml:Namu_4909"/>
<dbReference type="Pfam" id="PF12229">
    <property type="entry name" value="PG_binding_4"/>
    <property type="match status" value="2"/>
</dbReference>
<accession>C8X9Y3</accession>
<dbReference type="InterPro" id="IPR052913">
    <property type="entry name" value="Glycopeptide_resist_protein"/>
</dbReference>
<dbReference type="InParanoid" id="C8X9Y3"/>
<gene>
    <name evidence="4" type="ordered locus">Namu_4909</name>
</gene>
<keyword evidence="2" id="KW-0472">Membrane</keyword>
<feature type="domain" description="YoaR-like putative peptidoglycan binding" evidence="3">
    <location>
        <begin position="127"/>
        <end position="231"/>
    </location>
</feature>
<evidence type="ECO:0000259" key="3">
    <source>
        <dbReference type="Pfam" id="PF12229"/>
    </source>
</evidence>
<feature type="domain" description="YoaR-like putative peptidoglycan binding" evidence="3">
    <location>
        <begin position="300"/>
        <end position="366"/>
    </location>
</feature>
<dbReference type="InterPro" id="IPR007391">
    <property type="entry name" value="Vancomycin_resist_VanW"/>
</dbReference>